<comment type="caution">
    <text evidence="2">The sequence shown here is derived from an EMBL/GenBank/DDBJ whole genome shotgun (WGS) entry which is preliminary data.</text>
</comment>
<feature type="region of interest" description="Disordered" evidence="1">
    <location>
        <begin position="52"/>
        <end position="80"/>
    </location>
</feature>
<dbReference type="PANTHER" id="PTHR33132">
    <property type="entry name" value="OSJNBB0118P14.9 PROTEIN"/>
    <property type="match status" value="1"/>
</dbReference>
<protein>
    <submittedName>
        <fullName evidence="2">Uncharacterized protein</fullName>
    </submittedName>
</protein>
<proteinExistence type="predicted"/>
<keyword evidence="3" id="KW-1185">Reference proteome</keyword>
<accession>A0ABC8R797</accession>
<evidence type="ECO:0000313" key="2">
    <source>
        <dbReference type="EMBL" id="CAK9140869.1"/>
    </source>
</evidence>
<dbReference type="EMBL" id="CAUOFW020001081">
    <property type="protein sequence ID" value="CAK9140869.1"/>
    <property type="molecule type" value="Genomic_DNA"/>
</dbReference>
<name>A0ABC8R797_9AQUA</name>
<organism evidence="2 3">
    <name type="scientific">Ilex paraguariensis</name>
    <name type="common">yerba mate</name>
    <dbReference type="NCBI Taxonomy" id="185542"/>
    <lineage>
        <taxon>Eukaryota</taxon>
        <taxon>Viridiplantae</taxon>
        <taxon>Streptophyta</taxon>
        <taxon>Embryophyta</taxon>
        <taxon>Tracheophyta</taxon>
        <taxon>Spermatophyta</taxon>
        <taxon>Magnoliopsida</taxon>
        <taxon>eudicotyledons</taxon>
        <taxon>Gunneridae</taxon>
        <taxon>Pentapetalae</taxon>
        <taxon>asterids</taxon>
        <taxon>campanulids</taxon>
        <taxon>Aquifoliales</taxon>
        <taxon>Aquifoliaceae</taxon>
        <taxon>Ilex</taxon>
    </lineage>
</organism>
<dbReference type="PANTHER" id="PTHR33132:SF92">
    <property type="entry name" value="SERINE-RICH PROTEIN"/>
    <property type="match status" value="1"/>
</dbReference>
<gene>
    <name evidence="2" type="ORF">ILEXP_LOCUS8378</name>
</gene>
<evidence type="ECO:0000313" key="3">
    <source>
        <dbReference type="Proteomes" id="UP001642360"/>
    </source>
</evidence>
<reference evidence="2 3" key="1">
    <citation type="submission" date="2024-02" db="EMBL/GenBank/DDBJ databases">
        <authorList>
            <person name="Vignale AGUSTIN F."/>
            <person name="Sosa J E."/>
            <person name="Modenutti C."/>
        </authorList>
    </citation>
    <scope>NUCLEOTIDE SEQUENCE [LARGE SCALE GENOMIC DNA]</scope>
</reference>
<dbReference type="AlphaFoldDB" id="A0ABC8R797"/>
<feature type="compositionally biased region" description="Low complexity" evidence="1">
    <location>
        <begin position="53"/>
        <end position="67"/>
    </location>
</feature>
<evidence type="ECO:0000256" key="1">
    <source>
        <dbReference type="SAM" id="MobiDB-lite"/>
    </source>
</evidence>
<dbReference type="Proteomes" id="UP001642360">
    <property type="component" value="Unassembled WGS sequence"/>
</dbReference>
<sequence>MRANKIEGASNLKMGKKNAMENGLLDASKKVCLCSPTTHAGSFKCRLHRLDATQKSSSGHSTSTTQSFDLGRIPSEGDKV</sequence>